<sequence length="86" mass="9100">MSSTPAPARQDQEQDMLTADAAPSELAIVVDELLNQLSSKFSNISQELISKMDEMSRRLDGLEATIQASGSARSENEGGEGSSAQA</sequence>
<dbReference type="Gene3D" id="1.20.5.430">
    <property type="match status" value="1"/>
</dbReference>
<dbReference type="Proteomes" id="UP000308768">
    <property type="component" value="Unassembled WGS sequence"/>
</dbReference>
<dbReference type="STRING" id="331657.A0A4U0XA68"/>
<evidence type="ECO:0000256" key="1">
    <source>
        <dbReference type="ARBA" id="ARBA00006349"/>
    </source>
</evidence>
<accession>A0A4U0XA68</accession>
<proteinExistence type="inferred from homology"/>
<dbReference type="PANTHER" id="PTHR19424:SF0">
    <property type="entry name" value="HEAT SHOCK FACTOR BINDING PROTEIN 1"/>
    <property type="match status" value="1"/>
</dbReference>
<dbReference type="GO" id="GO:0005634">
    <property type="term" value="C:nucleus"/>
    <property type="evidence" value="ECO:0007669"/>
    <property type="project" value="TreeGrafter"/>
</dbReference>
<evidence type="ECO:0000256" key="2">
    <source>
        <dbReference type="SAM" id="MobiDB-lite"/>
    </source>
</evidence>
<comment type="caution">
    <text evidence="3">The sequence shown here is derived from an EMBL/GenBank/DDBJ whole genome shotgun (WGS) entry which is preliminary data.</text>
</comment>
<dbReference type="OrthoDB" id="4159489at2759"/>
<dbReference type="PANTHER" id="PTHR19424">
    <property type="entry name" value="HEAT SHOCK FACTOR BINDING PROTEIN 1"/>
    <property type="match status" value="1"/>
</dbReference>
<dbReference type="GO" id="GO:0003714">
    <property type="term" value="F:transcription corepressor activity"/>
    <property type="evidence" value="ECO:0007669"/>
    <property type="project" value="InterPro"/>
</dbReference>
<reference evidence="3 4" key="1">
    <citation type="submission" date="2017-03" db="EMBL/GenBank/DDBJ databases">
        <title>Genomes of endolithic fungi from Antarctica.</title>
        <authorList>
            <person name="Coleine C."/>
            <person name="Masonjones S."/>
            <person name="Stajich J.E."/>
        </authorList>
    </citation>
    <scope>NUCLEOTIDE SEQUENCE [LARGE SCALE GENOMIC DNA]</scope>
    <source>
        <strain evidence="3 4">CCFEE 5187</strain>
    </source>
</reference>
<dbReference type="AlphaFoldDB" id="A0A4U0XA68"/>
<evidence type="ECO:0000313" key="3">
    <source>
        <dbReference type="EMBL" id="TKA73530.1"/>
    </source>
</evidence>
<dbReference type="GO" id="GO:0070370">
    <property type="term" value="P:cellular heat acclimation"/>
    <property type="evidence" value="ECO:0007669"/>
    <property type="project" value="TreeGrafter"/>
</dbReference>
<organism evidence="3 4">
    <name type="scientific">Cryomyces minteri</name>
    <dbReference type="NCBI Taxonomy" id="331657"/>
    <lineage>
        <taxon>Eukaryota</taxon>
        <taxon>Fungi</taxon>
        <taxon>Dikarya</taxon>
        <taxon>Ascomycota</taxon>
        <taxon>Pezizomycotina</taxon>
        <taxon>Dothideomycetes</taxon>
        <taxon>Dothideomycetes incertae sedis</taxon>
        <taxon>Cryomyces</taxon>
    </lineage>
</organism>
<gene>
    <name evidence="3" type="ORF">B0A49_04459</name>
</gene>
<name>A0A4U0XA68_9PEZI</name>
<comment type="similarity">
    <text evidence="1">Belongs to the HSBP1 family.</text>
</comment>
<keyword evidence="4" id="KW-1185">Reference proteome</keyword>
<evidence type="ECO:0008006" key="5">
    <source>
        <dbReference type="Google" id="ProtNLM"/>
    </source>
</evidence>
<protein>
    <recommendedName>
        <fullName evidence="5">Heat shock factor-binding protein 1</fullName>
    </recommendedName>
</protein>
<dbReference type="EMBL" id="NAJN01000426">
    <property type="protein sequence ID" value="TKA73530.1"/>
    <property type="molecule type" value="Genomic_DNA"/>
</dbReference>
<dbReference type="Pfam" id="PF06825">
    <property type="entry name" value="HSBP1"/>
    <property type="match status" value="1"/>
</dbReference>
<feature type="region of interest" description="Disordered" evidence="2">
    <location>
        <begin position="62"/>
        <end position="86"/>
    </location>
</feature>
<evidence type="ECO:0000313" key="4">
    <source>
        <dbReference type="Proteomes" id="UP000308768"/>
    </source>
</evidence>
<dbReference type="InterPro" id="IPR009643">
    <property type="entry name" value="HS1-bd"/>
</dbReference>
<dbReference type="GO" id="GO:0005829">
    <property type="term" value="C:cytosol"/>
    <property type="evidence" value="ECO:0007669"/>
    <property type="project" value="TreeGrafter"/>
</dbReference>